<dbReference type="Proteomes" id="UP001386955">
    <property type="component" value="Unassembled WGS sequence"/>
</dbReference>
<dbReference type="GO" id="GO:0042254">
    <property type="term" value="P:ribosome biogenesis"/>
    <property type="evidence" value="ECO:0007669"/>
    <property type="project" value="UniProtKB-KW"/>
</dbReference>
<organism evidence="10 11">
    <name type="scientific">Psophocarpus tetragonolobus</name>
    <name type="common">Winged bean</name>
    <name type="synonym">Dolichos tetragonolobus</name>
    <dbReference type="NCBI Taxonomy" id="3891"/>
    <lineage>
        <taxon>Eukaryota</taxon>
        <taxon>Viridiplantae</taxon>
        <taxon>Streptophyta</taxon>
        <taxon>Embryophyta</taxon>
        <taxon>Tracheophyta</taxon>
        <taxon>Spermatophyta</taxon>
        <taxon>Magnoliopsida</taxon>
        <taxon>eudicotyledons</taxon>
        <taxon>Gunneridae</taxon>
        <taxon>Pentapetalae</taxon>
        <taxon>rosids</taxon>
        <taxon>fabids</taxon>
        <taxon>Fabales</taxon>
        <taxon>Fabaceae</taxon>
        <taxon>Papilionoideae</taxon>
        <taxon>50 kb inversion clade</taxon>
        <taxon>NPAAA clade</taxon>
        <taxon>indigoferoid/millettioid clade</taxon>
        <taxon>Phaseoleae</taxon>
        <taxon>Psophocarpus</taxon>
    </lineage>
</organism>
<dbReference type="GO" id="GO:0005525">
    <property type="term" value="F:GTP binding"/>
    <property type="evidence" value="ECO:0007669"/>
    <property type="project" value="UniProtKB-KW"/>
</dbReference>
<dbReference type="CDD" id="cd01894">
    <property type="entry name" value="EngA1"/>
    <property type="match status" value="1"/>
</dbReference>
<dbReference type="InterPro" id="IPR005225">
    <property type="entry name" value="Small_GTP-bd"/>
</dbReference>
<dbReference type="InterPro" id="IPR032859">
    <property type="entry name" value="KH_dom-like"/>
</dbReference>
<keyword evidence="11" id="KW-1185">Reference proteome</keyword>
<evidence type="ECO:0000256" key="5">
    <source>
        <dbReference type="ARBA" id="ARBA00022741"/>
    </source>
</evidence>
<dbReference type="PRINTS" id="PR00326">
    <property type="entry name" value="GTP1OBG"/>
</dbReference>
<dbReference type="Pfam" id="PF01926">
    <property type="entry name" value="MMR_HSR1"/>
    <property type="match status" value="2"/>
</dbReference>
<name>A0AAN9RHE3_PSOTE</name>
<comment type="function">
    <text evidence="7">GTPase that plays an essential role in the late steps of ribosome biogenesis.</text>
</comment>
<dbReference type="PIRSF" id="PIRSF006485">
    <property type="entry name" value="GTP-binding_EngA"/>
    <property type="match status" value="1"/>
</dbReference>
<sequence>MLQMRRLICFEKLAFGGAAIGVSVRGFCSVDFSRIKICGLPRVVIVGRPNVGKSALFNRLIGRREALVYNTPDDHVTRDIREGVAKLGELRFRVLDSAGFEYHPSSSILHRTASITASALATSHFALFLTDARAGLHPLDLEVGKWLRKHAPHIKPIVAMNKSESLFDVHGSLSSAANEMFRLGFGDPIAISAETGLGMPHLYASLRPLLLPSLLNDEGSFQHSHHQDTSLLHVDKSTLPLQLAIVGRPNVGKSTLLNALLQEHRVLVGPEAGLTRDSIRTQFQFQGRTIYLVDTAGWLHRTKQEKGAASLSIMQSRKSLLRAHIIALVLDAEEIVNARRSMKHAEVVIARRAVEEGRGLVVIVNKMDLLRGKNKSSSYEKVMEVVPQEIQTIIPQVTGIPVIFTSALEGRGRTTVLNQVVDTYQKWCSRLPTARLNRWLQKVMSRHSWKDQAAQPKVKYFTQVKARPPTFVAFVRGKTQLSDTDIRFLTKSLKEDFDLGGIPIRIMQRSVTKKDATGASKSRRSLGRVAERTVSDKRSVLVE</sequence>
<evidence type="ECO:0000313" key="10">
    <source>
        <dbReference type="EMBL" id="KAK7376415.1"/>
    </source>
</evidence>
<feature type="domain" description="G" evidence="8">
    <location>
        <begin position="42"/>
        <end position="162"/>
    </location>
</feature>
<dbReference type="PANTHER" id="PTHR43834">
    <property type="entry name" value="GTPASE DER"/>
    <property type="match status" value="1"/>
</dbReference>
<keyword evidence="3" id="KW-0690">Ribosome biogenesis</keyword>
<dbReference type="Pfam" id="PF14714">
    <property type="entry name" value="KH_dom-like"/>
    <property type="match status" value="1"/>
</dbReference>
<keyword evidence="5 7" id="KW-0547">Nucleotide-binding</keyword>
<dbReference type="NCBIfam" id="TIGR03594">
    <property type="entry name" value="GTPase_EngA"/>
    <property type="match status" value="1"/>
</dbReference>
<evidence type="ECO:0000256" key="1">
    <source>
        <dbReference type="ARBA" id="ARBA00008279"/>
    </source>
</evidence>
<dbReference type="SUPFAM" id="SSF52540">
    <property type="entry name" value="P-loop containing nucleoside triphosphate hydrolases"/>
    <property type="match status" value="2"/>
</dbReference>
<protein>
    <recommendedName>
        <fullName evidence="2 7">GTPase Der</fullName>
    </recommendedName>
</protein>
<dbReference type="InterPro" id="IPR027417">
    <property type="entry name" value="P-loop_NTPase"/>
</dbReference>
<dbReference type="InterPro" id="IPR015946">
    <property type="entry name" value="KH_dom-like_a/b"/>
</dbReference>
<evidence type="ECO:0000256" key="4">
    <source>
        <dbReference type="ARBA" id="ARBA00022737"/>
    </source>
</evidence>
<evidence type="ECO:0000256" key="2">
    <source>
        <dbReference type="ARBA" id="ARBA00020953"/>
    </source>
</evidence>
<evidence type="ECO:0000259" key="9">
    <source>
        <dbReference type="Pfam" id="PF14714"/>
    </source>
</evidence>
<proteinExistence type="inferred from homology"/>
<evidence type="ECO:0000256" key="7">
    <source>
        <dbReference type="RuleBase" id="RU004481"/>
    </source>
</evidence>
<dbReference type="AlphaFoldDB" id="A0AAN9RHE3"/>
<evidence type="ECO:0000259" key="8">
    <source>
        <dbReference type="Pfam" id="PF01926"/>
    </source>
</evidence>
<dbReference type="PANTHER" id="PTHR43834:SF6">
    <property type="entry name" value="GTPASE DER"/>
    <property type="match status" value="1"/>
</dbReference>
<keyword evidence="6 7" id="KW-0342">GTP-binding</keyword>
<feature type="domain" description="G" evidence="8">
    <location>
        <begin position="243"/>
        <end position="366"/>
    </location>
</feature>
<evidence type="ECO:0000313" key="11">
    <source>
        <dbReference type="Proteomes" id="UP001386955"/>
    </source>
</evidence>
<comment type="similarity">
    <text evidence="1 7">Belongs to the TRAFAC class TrmE-Era-EngA-EngB-Septin-like GTPase superfamily. EngA (Der) GTPase family.</text>
</comment>
<evidence type="ECO:0000256" key="3">
    <source>
        <dbReference type="ARBA" id="ARBA00022517"/>
    </source>
</evidence>
<gene>
    <name evidence="10" type="ORF">VNO78_34702</name>
</gene>
<comment type="caution">
    <text evidence="10">The sequence shown here is derived from an EMBL/GenBank/DDBJ whole genome shotgun (WGS) entry which is preliminary data.</text>
</comment>
<dbReference type="InterPro" id="IPR006073">
    <property type="entry name" value="GTP-bd"/>
</dbReference>
<dbReference type="HAMAP" id="MF_00195">
    <property type="entry name" value="GTPase_Der"/>
    <property type="match status" value="1"/>
</dbReference>
<dbReference type="NCBIfam" id="TIGR00231">
    <property type="entry name" value="small_GTP"/>
    <property type="match status" value="1"/>
</dbReference>
<dbReference type="InterPro" id="IPR016484">
    <property type="entry name" value="GTPase_Der"/>
</dbReference>
<dbReference type="Gene3D" id="3.40.50.300">
    <property type="entry name" value="P-loop containing nucleotide triphosphate hydrolases"/>
    <property type="match status" value="2"/>
</dbReference>
<keyword evidence="4 7" id="KW-0677">Repeat</keyword>
<feature type="domain" description="GTPase Der C-terminal KH-domain-like" evidence="9">
    <location>
        <begin position="430"/>
        <end position="509"/>
    </location>
</feature>
<dbReference type="CDD" id="cd01895">
    <property type="entry name" value="EngA2"/>
    <property type="match status" value="1"/>
</dbReference>
<accession>A0AAN9RHE3</accession>
<evidence type="ECO:0000256" key="6">
    <source>
        <dbReference type="ARBA" id="ARBA00023134"/>
    </source>
</evidence>
<reference evidence="10 11" key="1">
    <citation type="submission" date="2024-01" db="EMBL/GenBank/DDBJ databases">
        <title>The genomes of 5 underutilized Papilionoideae crops provide insights into root nodulation and disease resistanc.</title>
        <authorList>
            <person name="Jiang F."/>
        </authorList>
    </citation>
    <scope>NUCLEOTIDE SEQUENCE [LARGE SCALE GENOMIC DNA]</scope>
    <source>
        <strain evidence="10">DUOXIRENSHENG_FW03</strain>
        <tissue evidence="10">Leaves</tissue>
    </source>
</reference>
<dbReference type="EMBL" id="JAYMYS010000026">
    <property type="protein sequence ID" value="KAK7376415.1"/>
    <property type="molecule type" value="Genomic_DNA"/>
</dbReference>
<dbReference type="Gene3D" id="3.30.300.20">
    <property type="match status" value="1"/>
</dbReference>